<feature type="binding site" evidence="3">
    <location>
        <position position="158"/>
    </location>
    <ligand>
        <name>dCTP</name>
        <dbReference type="ChEBI" id="CHEBI:61481"/>
    </ligand>
</feature>
<dbReference type="PANTHER" id="PTHR42680">
    <property type="entry name" value="DCTP DEAMINASE"/>
    <property type="match status" value="1"/>
</dbReference>
<dbReference type="GO" id="GO:0006226">
    <property type="term" value="P:dUMP biosynthetic process"/>
    <property type="evidence" value="ECO:0007669"/>
    <property type="project" value="UniProtKB-UniRule"/>
</dbReference>
<sequence length="180" mass="19795">MFLFILKVIIPDIGIKKLVEDGFLPPGLTIGPSSVDLTLSDSFSWPKPDKDKIILGESVPHKQVQKDEFVLEPNHFVLASTAESIRVPHDMAAYVEGRLSIGRLGLQVQNAGFIDAGFHGQITLELENQSGFPIVLKKGVRICQIVFVQMSRSAEQPYNGKYCGQSGATPSRLEVDPEFT</sequence>
<dbReference type="GO" id="GO:0033973">
    <property type="term" value="F:dCTP deaminase (dUMP-forming) activity"/>
    <property type="evidence" value="ECO:0007669"/>
    <property type="project" value="UniProtKB-UniRule"/>
</dbReference>
<dbReference type="EMBL" id="QNZM01000212">
    <property type="protein sequence ID" value="RTZ79704.1"/>
    <property type="molecule type" value="Genomic_DNA"/>
</dbReference>
<dbReference type="InterPro" id="IPR033704">
    <property type="entry name" value="dUTPase_trimeric"/>
</dbReference>
<feature type="binding site" evidence="3">
    <location>
        <position position="144"/>
    </location>
    <ligand>
        <name>dCTP</name>
        <dbReference type="ChEBI" id="CHEBI:61481"/>
    </ligand>
</feature>
<dbReference type="UniPathway" id="UPA00610">
    <property type="reaction ID" value="UER00667"/>
</dbReference>
<comment type="catalytic activity">
    <reaction evidence="3">
        <text>dCTP + 2 H2O = dUMP + NH4(+) + diphosphate</text>
        <dbReference type="Rhea" id="RHEA:19205"/>
        <dbReference type="ChEBI" id="CHEBI:15377"/>
        <dbReference type="ChEBI" id="CHEBI:28938"/>
        <dbReference type="ChEBI" id="CHEBI:33019"/>
        <dbReference type="ChEBI" id="CHEBI:61481"/>
        <dbReference type="ChEBI" id="CHEBI:246422"/>
        <dbReference type="EC" id="3.5.4.30"/>
    </reaction>
</comment>
<dbReference type="InterPro" id="IPR036157">
    <property type="entry name" value="dUTPase-like_sf"/>
</dbReference>
<dbReference type="SUPFAM" id="SSF51283">
    <property type="entry name" value="dUTPase-like"/>
    <property type="match status" value="1"/>
</dbReference>
<dbReference type="CDD" id="cd07557">
    <property type="entry name" value="trimeric_dUTPase"/>
    <property type="match status" value="1"/>
</dbReference>
<comment type="subunit">
    <text evidence="3">Homotrimer.</text>
</comment>
<dbReference type="Gene3D" id="2.70.40.10">
    <property type="match status" value="1"/>
</dbReference>
<feature type="active site" description="Proton donor/acceptor" evidence="3">
    <location>
        <position position="125"/>
    </location>
</feature>
<dbReference type="GO" id="GO:0000166">
    <property type="term" value="F:nucleotide binding"/>
    <property type="evidence" value="ECO:0007669"/>
    <property type="project" value="UniProtKB-KW"/>
</dbReference>
<reference evidence="4 5" key="1">
    <citation type="submission" date="2018-06" db="EMBL/GenBank/DDBJ databases">
        <title>Combined omics and stable isotope probing to characterize newly discovered Mariana Back-Arc vent microbial communities.</title>
        <authorList>
            <person name="Trembath-Reichert E."/>
            <person name="Huber J.A."/>
        </authorList>
    </citation>
    <scope>NUCLEOTIDE SEQUENCE [LARGE SCALE GENOMIC DNA]</scope>
    <source>
        <strain evidence="4">MAG 63_2</strain>
    </source>
</reference>
<keyword evidence="1 3" id="KW-0378">Hydrolase</keyword>
<comment type="similarity">
    <text evidence="3">Belongs to the dCTP deaminase family.</text>
</comment>
<gene>
    <name evidence="3 4" type="primary">dcd</name>
    <name evidence="4" type="ORF">DSY98_05540</name>
</gene>
<feature type="site" description="Important for bifunctional activity" evidence="3">
    <location>
        <begin position="112"/>
        <end position="113"/>
    </location>
</feature>
<feature type="binding site" evidence="3">
    <location>
        <begin position="123"/>
        <end position="125"/>
    </location>
    <ligand>
        <name>dCTP</name>
        <dbReference type="ChEBI" id="CHEBI:61481"/>
    </ligand>
</feature>
<feature type="binding site" evidence="3">
    <location>
        <position position="161"/>
    </location>
    <ligand>
        <name>dCTP</name>
        <dbReference type="ChEBI" id="CHEBI:61481"/>
    </ligand>
</feature>
<dbReference type="Pfam" id="PF22769">
    <property type="entry name" value="DCD"/>
    <property type="match status" value="1"/>
</dbReference>
<dbReference type="GO" id="GO:0006229">
    <property type="term" value="P:dUTP biosynthetic process"/>
    <property type="evidence" value="ECO:0007669"/>
    <property type="project" value="InterPro"/>
</dbReference>
<comment type="caution">
    <text evidence="3">Lacks conserved residue(s) required for the propagation of feature annotation.</text>
</comment>
<proteinExistence type="inferred from homology"/>
<protein>
    <recommendedName>
        <fullName evidence="3">dCTP deaminase, dUMP-forming</fullName>
        <ecNumber evidence="3">3.5.4.30</ecNumber>
    </recommendedName>
    <alternativeName>
        <fullName evidence="3">Bifunctional dCTP deaminase:dUTPase</fullName>
    </alternativeName>
    <alternativeName>
        <fullName evidence="3">DCD-DUT</fullName>
    </alternativeName>
</protein>
<comment type="pathway">
    <text evidence="3">Pyrimidine metabolism; dUMP biosynthesis; dUMP from dCTP: step 1/1.</text>
</comment>
<feature type="binding site" evidence="3">
    <location>
        <position position="115"/>
    </location>
    <ligand>
        <name>dCTP</name>
        <dbReference type="ChEBI" id="CHEBI:61481"/>
    </ligand>
</feature>
<accession>A0A432G7T4</accession>
<feature type="binding site" evidence="3">
    <location>
        <position position="165"/>
    </location>
    <ligand>
        <name>dCTP</name>
        <dbReference type="ChEBI" id="CHEBI:61481"/>
    </ligand>
</feature>
<dbReference type="AlphaFoldDB" id="A0A432G7T4"/>
<keyword evidence="3" id="KW-0547">Nucleotide-binding</keyword>
<dbReference type="NCBIfam" id="TIGR02274">
    <property type="entry name" value="dCTP_deam"/>
    <property type="match status" value="1"/>
</dbReference>
<comment type="caution">
    <text evidence="4">The sequence shown here is derived from an EMBL/GenBank/DDBJ whole genome shotgun (WGS) entry which is preliminary data.</text>
</comment>
<evidence type="ECO:0000313" key="4">
    <source>
        <dbReference type="EMBL" id="RTZ79704.1"/>
    </source>
</evidence>
<organism evidence="4 5">
    <name type="scientific">SAR324 cluster bacterium</name>
    <dbReference type="NCBI Taxonomy" id="2024889"/>
    <lineage>
        <taxon>Bacteria</taxon>
        <taxon>Deltaproteobacteria</taxon>
        <taxon>SAR324 cluster</taxon>
    </lineage>
</organism>
<comment type="function">
    <text evidence="3">Bifunctional enzyme that catalyzes both the deamination of dCTP to dUTP and the hydrolysis of dUTP to dUMP without releasing the toxic dUTP intermediate.</text>
</comment>
<dbReference type="InterPro" id="IPR011962">
    <property type="entry name" value="dCTP_deaminase"/>
</dbReference>
<evidence type="ECO:0000256" key="2">
    <source>
        <dbReference type="ARBA" id="ARBA00023080"/>
    </source>
</evidence>
<evidence type="ECO:0000313" key="5">
    <source>
        <dbReference type="Proteomes" id="UP000286732"/>
    </source>
</evidence>
<evidence type="ECO:0000256" key="1">
    <source>
        <dbReference type="ARBA" id="ARBA00022801"/>
    </source>
</evidence>
<dbReference type="GO" id="GO:0008829">
    <property type="term" value="F:dCTP deaminase activity"/>
    <property type="evidence" value="ECO:0007669"/>
    <property type="project" value="InterPro"/>
</dbReference>
<evidence type="ECO:0000256" key="3">
    <source>
        <dbReference type="HAMAP-Rule" id="MF_00146"/>
    </source>
</evidence>
<name>A0A432G7T4_9DELT</name>
<dbReference type="Proteomes" id="UP000286732">
    <property type="component" value="Unassembled WGS sequence"/>
</dbReference>
<dbReference type="HAMAP" id="MF_00146">
    <property type="entry name" value="dCTP_deaminase"/>
    <property type="match status" value="1"/>
</dbReference>
<keyword evidence="2 3" id="KW-0546">Nucleotide metabolism</keyword>
<dbReference type="EC" id="3.5.4.30" evidence="3"/>
<dbReference type="PANTHER" id="PTHR42680:SF3">
    <property type="entry name" value="DCTP DEAMINASE"/>
    <property type="match status" value="1"/>
</dbReference>